<dbReference type="GO" id="GO:0005762">
    <property type="term" value="C:mitochondrial large ribosomal subunit"/>
    <property type="evidence" value="ECO:0007669"/>
    <property type="project" value="TreeGrafter"/>
</dbReference>
<dbReference type="OrthoDB" id="270763at2759"/>
<comment type="subcellular location">
    <subcellularLocation>
        <location evidence="1">Mitochondrion</location>
    </subcellularLocation>
</comment>
<feature type="region of interest" description="Disordered" evidence="8">
    <location>
        <begin position="232"/>
        <end position="256"/>
    </location>
</feature>
<evidence type="ECO:0000313" key="9">
    <source>
        <dbReference type="EMBL" id="KAB5589043.1"/>
    </source>
</evidence>
<dbReference type="InterPro" id="IPR038340">
    <property type="entry name" value="MRP-L47_sf"/>
</dbReference>
<comment type="similarity">
    <text evidence="2">Belongs to the universal ribosomal protein uL29 family.</text>
</comment>
<evidence type="ECO:0000313" key="10">
    <source>
        <dbReference type="Proteomes" id="UP000383932"/>
    </source>
</evidence>
<protein>
    <recommendedName>
        <fullName evidence="6">Large ribosomal subunit protein uL29m</fullName>
    </recommendedName>
    <alternativeName>
        <fullName evidence="7">54S ribosomal protein L4, mitochondrial</fullName>
    </alternativeName>
</protein>
<dbReference type="InterPro" id="IPR036049">
    <property type="entry name" value="Ribosomal_uL29_sf"/>
</dbReference>
<dbReference type="EMBL" id="SSOP01000327">
    <property type="protein sequence ID" value="KAB5589043.1"/>
    <property type="molecule type" value="Genomic_DNA"/>
</dbReference>
<keyword evidence="3 9" id="KW-0689">Ribosomal protein</keyword>
<dbReference type="AlphaFoldDB" id="A0A5N5QC02"/>
<dbReference type="GO" id="GO:0003735">
    <property type="term" value="F:structural constituent of ribosome"/>
    <property type="evidence" value="ECO:0007669"/>
    <property type="project" value="InterPro"/>
</dbReference>
<dbReference type="Gene3D" id="6.10.330.20">
    <property type="match status" value="1"/>
</dbReference>
<evidence type="ECO:0000256" key="2">
    <source>
        <dbReference type="ARBA" id="ARBA00009254"/>
    </source>
</evidence>
<gene>
    <name evidence="9" type="ORF">CTheo_7521</name>
</gene>
<dbReference type="PANTHER" id="PTHR21183">
    <property type="entry name" value="RIBOSOMAL PROTEIN L47, MITOCHONDRIAL-RELATED"/>
    <property type="match status" value="1"/>
</dbReference>
<dbReference type="SUPFAM" id="SSF46561">
    <property type="entry name" value="Ribosomal protein L29 (L29p)"/>
    <property type="match status" value="1"/>
</dbReference>
<dbReference type="InterPro" id="IPR010729">
    <property type="entry name" value="Ribosomal_uL29_mit"/>
</dbReference>
<accession>A0A5N5QC02</accession>
<evidence type="ECO:0000256" key="6">
    <source>
        <dbReference type="ARBA" id="ARBA00035289"/>
    </source>
</evidence>
<keyword evidence="4" id="KW-0496">Mitochondrion</keyword>
<evidence type="ECO:0000256" key="5">
    <source>
        <dbReference type="ARBA" id="ARBA00023274"/>
    </source>
</evidence>
<dbReference type="PANTHER" id="PTHR21183:SF18">
    <property type="entry name" value="LARGE RIBOSOMAL SUBUNIT PROTEIN UL29M"/>
    <property type="match status" value="1"/>
</dbReference>
<evidence type="ECO:0000256" key="7">
    <source>
        <dbReference type="ARBA" id="ARBA00035399"/>
    </source>
</evidence>
<keyword evidence="5" id="KW-0687">Ribonucleoprotein</keyword>
<dbReference type="Proteomes" id="UP000383932">
    <property type="component" value="Unassembled WGS sequence"/>
</dbReference>
<proteinExistence type="inferred from homology"/>
<feature type="region of interest" description="Disordered" evidence="8">
    <location>
        <begin position="24"/>
        <end position="68"/>
    </location>
</feature>
<evidence type="ECO:0000256" key="4">
    <source>
        <dbReference type="ARBA" id="ARBA00023128"/>
    </source>
</evidence>
<keyword evidence="10" id="KW-1185">Reference proteome</keyword>
<reference evidence="9 10" key="1">
    <citation type="journal article" date="2019" name="Fungal Biol. Biotechnol.">
        <title>Draft genome sequence of fastidious pathogen Ceratobasidium theobromae, which causes vascular-streak dieback in Theobroma cacao.</title>
        <authorList>
            <person name="Ali S.S."/>
            <person name="Asman A."/>
            <person name="Shao J."/>
            <person name="Firmansyah A.P."/>
            <person name="Susilo A.W."/>
            <person name="Rosmana A."/>
            <person name="McMahon P."/>
            <person name="Junaid M."/>
            <person name="Guest D."/>
            <person name="Kheng T.Y."/>
            <person name="Meinhardt L.W."/>
            <person name="Bailey B.A."/>
        </authorList>
    </citation>
    <scope>NUCLEOTIDE SEQUENCE [LARGE SCALE GENOMIC DNA]</scope>
    <source>
        <strain evidence="9 10">CT2</strain>
    </source>
</reference>
<dbReference type="Pfam" id="PF06984">
    <property type="entry name" value="MRP-L47"/>
    <property type="match status" value="1"/>
</dbReference>
<dbReference type="GO" id="GO:0032543">
    <property type="term" value="P:mitochondrial translation"/>
    <property type="evidence" value="ECO:0007669"/>
    <property type="project" value="TreeGrafter"/>
</dbReference>
<sequence>MSSRLLASFRSLSLNVPRQSFVRSLATVSDPPKGSTSGGESRDESTITEYKWQTRPPRKPTAKERATPGRVHLDAKTPLGFLRPHLAVEVNPNHGLYGFFRKTQDDVTGVPYYETLEAMDKVDDYSGRAWLASELRRKSFKDLHTLWYVLARERNLLATQAQEAHRLGFDIKLFSNTFRRDMRCRKSMARIKQVLNERRLAYDQAVHLHKCGVTGEQIEAADAKAAARAEAEKARQAAAKGGMLEDMGESRVRPHP</sequence>
<organism evidence="9 10">
    <name type="scientific">Ceratobasidium theobromae</name>
    <dbReference type="NCBI Taxonomy" id="1582974"/>
    <lineage>
        <taxon>Eukaryota</taxon>
        <taxon>Fungi</taxon>
        <taxon>Dikarya</taxon>
        <taxon>Basidiomycota</taxon>
        <taxon>Agaricomycotina</taxon>
        <taxon>Agaricomycetes</taxon>
        <taxon>Cantharellales</taxon>
        <taxon>Ceratobasidiaceae</taxon>
        <taxon>Ceratobasidium</taxon>
    </lineage>
</organism>
<evidence type="ECO:0000256" key="3">
    <source>
        <dbReference type="ARBA" id="ARBA00022980"/>
    </source>
</evidence>
<name>A0A5N5QC02_9AGAM</name>
<evidence type="ECO:0000256" key="1">
    <source>
        <dbReference type="ARBA" id="ARBA00004173"/>
    </source>
</evidence>
<evidence type="ECO:0000256" key="8">
    <source>
        <dbReference type="SAM" id="MobiDB-lite"/>
    </source>
</evidence>
<comment type="caution">
    <text evidence="9">The sequence shown here is derived from an EMBL/GenBank/DDBJ whole genome shotgun (WGS) entry which is preliminary data.</text>
</comment>